<dbReference type="SUPFAM" id="SSF53335">
    <property type="entry name" value="S-adenosyl-L-methionine-dependent methyltransferases"/>
    <property type="match status" value="1"/>
</dbReference>
<evidence type="ECO:0000313" key="3">
    <source>
        <dbReference type="Proteomes" id="UP001312865"/>
    </source>
</evidence>
<dbReference type="EMBL" id="JBBAXC010000029">
    <property type="protein sequence ID" value="MEI5909533.1"/>
    <property type="molecule type" value="Genomic_DNA"/>
</dbReference>
<accession>A0ABU8HKG0</accession>
<dbReference type="GO" id="GO:0008168">
    <property type="term" value="F:methyltransferase activity"/>
    <property type="evidence" value="ECO:0007669"/>
    <property type="project" value="UniProtKB-KW"/>
</dbReference>
<dbReference type="CDD" id="cd02440">
    <property type="entry name" value="AdoMet_MTases"/>
    <property type="match status" value="1"/>
</dbReference>
<sequence>MHSYWNNRFSNGMVWGEKPSCTVNMAKEVFLNNQAKTILVPGAGYGRNTKVLSPTFEVDAIEISKNAIAIALEEDKLTKFTEGSIFDMPFSNKKYDGIYCYNLLQLFRLKERRLLIGKCIDQLTENGILFFTCFSNEDKSFGDGLEVEKNTFEYKPGKVAHFFSEEDLIHHFDTTEILETGSIDETLDYLDNTVRTYKLRYIICKKRLCI</sequence>
<keyword evidence="3" id="KW-1185">Reference proteome</keyword>
<feature type="domain" description="Methyltransferase type 11" evidence="1">
    <location>
        <begin position="41"/>
        <end position="131"/>
    </location>
</feature>
<dbReference type="Pfam" id="PF08241">
    <property type="entry name" value="Methyltransf_11"/>
    <property type="match status" value="1"/>
</dbReference>
<dbReference type="Gene3D" id="3.40.50.150">
    <property type="entry name" value="Vaccinia Virus protein VP39"/>
    <property type="match status" value="1"/>
</dbReference>
<dbReference type="RefSeq" id="WP_336588975.1">
    <property type="nucleotide sequence ID" value="NZ_JBBAXC010000029.1"/>
</dbReference>
<name>A0ABU8HKG0_9BACI</name>
<keyword evidence="2" id="KW-0808">Transferase</keyword>
<dbReference type="Proteomes" id="UP001312865">
    <property type="component" value="Unassembled WGS sequence"/>
</dbReference>
<evidence type="ECO:0000313" key="2">
    <source>
        <dbReference type="EMBL" id="MEI5909533.1"/>
    </source>
</evidence>
<reference evidence="2 3" key="1">
    <citation type="journal article" date="2018" name="J. Microbiol.">
        <title>Bacillus spongiae sp. nov., isolated from sponge of Jeju Island.</title>
        <authorList>
            <person name="Lee G.E."/>
            <person name="Im W.T."/>
            <person name="Park J.S."/>
        </authorList>
    </citation>
    <scope>NUCLEOTIDE SEQUENCE [LARGE SCALE GENOMIC DNA]</scope>
    <source>
        <strain evidence="2 3">135PIL107-10</strain>
    </source>
</reference>
<organism evidence="2 3">
    <name type="scientific">Bacillus spongiae</name>
    <dbReference type="NCBI Taxonomy" id="2683610"/>
    <lineage>
        <taxon>Bacteria</taxon>
        <taxon>Bacillati</taxon>
        <taxon>Bacillota</taxon>
        <taxon>Bacilli</taxon>
        <taxon>Bacillales</taxon>
        <taxon>Bacillaceae</taxon>
        <taxon>Bacillus</taxon>
    </lineage>
</organism>
<proteinExistence type="predicted"/>
<dbReference type="EC" id="2.1.-.-" evidence="2"/>
<protein>
    <submittedName>
        <fullName evidence="2">Class I SAM-dependent methyltransferase</fullName>
        <ecNumber evidence="2">2.1.-.-</ecNumber>
    </submittedName>
</protein>
<gene>
    <name evidence="2" type="ORF">WAK64_21135</name>
</gene>
<dbReference type="InterPro" id="IPR029063">
    <property type="entry name" value="SAM-dependent_MTases_sf"/>
</dbReference>
<dbReference type="GO" id="GO:0032259">
    <property type="term" value="P:methylation"/>
    <property type="evidence" value="ECO:0007669"/>
    <property type="project" value="UniProtKB-KW"/>
</dbReference>
<evidence type="ECO:0000259" key="1">
    <source>
        <dbReference type="Pfam" id="PF08241"/>
    </source>
</evidence>
<keyword evidence="2" id="KW-0489">Methyltransferase</keyword>
<comment type="caution">
    <text evidence="2">The sequence shown here is derived from an EMBL/GenBank/DDBJ whole genome shotgun (WGS) entry which is preliminary data.</text>
</comment>
<dbReference type="InterPro" id="IPR013216">
    <property type="entry name" value="Methyltransf_11"/>
</dbReference>